<dbReference type="RefSeq" id="WP_006301953.1">
    <property type="nucleotide sequence ID" value="NZ_CM001022.1"/>
</dbReference>
<evidence type="ECO:0008006" key="3">
    <source>
        <dbReference type="Google" id="ProtNLM"/>
    </source>
</evidence>
<dbReference type="STRING" id="584708.Apau_2301"/>
<evidence type="ECO:0000313" key="1">
    <source>
        <dbReference type="EMBL" id="EFQ24708.1"/>
    </source>
</evidence>
<dbReference type="HOGENOM" id="CLU_870566_0_0_0"/>
<evidence type="ECO:0000313" key="2">
    <source>
        <dbReference type="Proteomes" id="UP000005096"/>
    </source>
</evidence>
<organism evidence="1 2">
    <name type="scientific">Aminomonas paucivorans DSM 12260</name>
    <dbReference type="NCBI Taxonomy" id="584708"/>
    <lineage>
        <taxon>Bacteria</taxon>
        <taxon>Thermotogati</taxon>
        <taxon>Synergistota</taxon>
        <taxon>Synergistia</taxon>
        <taxon>Synergistales</taxon>
        <taxon>Synergistaceae</taxon>
        <taxon>Aminomonas</taxon>
    </lineage>
</organism>
<dbReference type="EMBL" id="CM001022">
    <property type="protein sequence ID" value="EFQ24708.1"/>
    <property type="molecule type" value="Genomic_DNA"/>
</dbReference>
<sequence>MSRNPAMLSRRPIRFPAGGLLGLLLWGICLVGPGPAAALPGRLVFQRPGDDRIWLSDLSARKPLSVARGADPEISPEGTRVAFTRSDSRGGRTVAVLDLENRSLRVLPLPGDNSYGPRWSPDGKLLVFNHWDRKASNWTLGVAAPDGTGLHLFPSLPGGVYSPAWDPRGESLYAQDLRTLYRFDLSGTLTERRPLKEVLGSLSPDSALRLCPLPDGAWLFDGARLDASHPVARAVSEPASEVGLLLPGGERRRLSPSSLSASHPSPLADGGVVFDGFGVRDVTGKGEGLRIRFRLYRMDPQGKVTPLGLEGMHPSCSVR</sequence>
<dbReference type="AlphaFoldDB" id="E3CZS6"/>
<dbReference type="InterPro" id="IPR011042">
    <property type="entry name" value="6-blade_b-propeller_TolB-like"/>
</dbReference>
<dbReference type="SUPFAM" id="SSF82171">
    <property type="entry name" value="DPP6 N-terminal domain-like"/>
    <property type="match status" value="1"/>
</dbReference>
<keyword evidence="2" id="KW-1185">Reference proteome</keyword>
<reference evidence="1 2" key="1">
    <citation type="journal article" date="2010" name="Stand. Genomic Sci.">
        <title>Non-contiguous finished genome sequence of Aminomonas paucivorans type strain (GLU-3).</title>
        <authorList>
            <person name="Pitluck S."/>
            <person name="Yasawong M."/>
            <person name="Held B."/>
            <person name="Lapidus A."/>
            <person name="Nolan M."/>
            <person name="Copeland A."/>
            <person name="Lucas S."/>
            <person name="Del Rio T.G."/>
            <person name="Tice H."/>
            <person name="Cheng J.F."/>
            <person name="Chertkov O."/>
            <person name="Goodwin L."/>
            <person name="Tapia R."/>
            <person name="Han C."/>
            <person name="Liolios K."/>
            <person name="Ivanova N."/>
            <person name="Mavromatis K."/>
            <person name="Ovchinnikova G."/>
            <person name="Pati A."/>
            <person name="Chen A."/>
            <person name="Palaniappan K."/>
            <person name="Land M."/>
            <person name="Hauser L."/>
            <person name="Chang Y.J."/>
            <person name="Jeffries C.D."/>
            <person name="Pukall R."/>
            <person name="Spring S."/>
            <person name="Rohde M."/>
            <person name="Sikorski J."/>
            <person name="Goker M."/>
            <person name="Woyke T."/>
            <person name="Bristow J."/>
            <person name="Eisen J.A."/>
            <person name="Markowitz V."/>
            <person name="Hugenholtz P."/>
            <person name="Kyrpides N.C."/>
            <person name="Klenk H.P."/>
        </authorList>
    </citation>
    <scope>NUCLEOTIDE SEQUENCE [LARGE SCALE GENOMIC DNA]</scope>
    <source>
        <strain evidence="1 2">DSM 12260</strain>
    </source>
</reference>
<dbReference type="eggNOG" id="COG0823">
    <property type="taxonomic scope" value="Bacteria"/>
</dbReference>
<accession>E3CZS6</accession>
<name>E3CZS6_9BACT</name>
<proteinExistence type="predicted"/>
<dbReference type="OrthoDB" id="9812921at2"/>
<dbReference type="Gene3D" id="2.120.10.30">
    <property type="entry name" value="TolB, C-terminal domain"/>
    <property type="match status" value="1"/>
</dbReference>
<dbReference type="InterPro" id="IPR011659">
    <property type="entry name" value="WD40"/>
</dbReference>
<dbReference type="Proteomes" id="UP000005096">
    <property type="component" value="Chromosome"/>
</dbReference>
<dbReference type="PaxDb" id="584708-Apau_2301"/>
<protein>
    <recommendedName>
        <fullName evidence="3">WD40 domain protein beta Propeller</fullName>
    </recommendedName>
</protein>
<gene>
    <name evidence="1" type="ORF">Apau_2301</name>
</gene>
<dbReference type="Pfam" id="PF07676">
    <property type="entry name" value="PD40"/>
    <property type="match status" value="1"/>
</dbReference>